<dbReference type="WBParaSite" id="SSTP_0000294600.1">
    <property type="protein sequence ID" value="SSTP_0000294600.1"/>
    <property type="gene ID" value="SSTP_0000294600"/>
</dbReference>
<dbReference type="Pfam" id="PF00755">
    <property type="entry name" value="Carn_acyltransf"/>
    <property type="match status" value="1"/>
</dbReference>
<evidence type="ECO:0000259" key="5">
    <source>
        <dbReference type="Pfam" id="PF00755"/>
    </source>
</evidence>
<dbReference type="InterPro" id="IPR039551">
    <property type="entry name" value="Cho/carn_acyl_trans"/>
</dbReference>
<feature type="domain" description="Choline/carnitine acyltransferase" evidence="5">
    <location>
        <begin position="48"/>
        <end position="619"/>
    </location>
</feature>
<evidence type="ECO:0000256" key="1">
    <source>
        <dbReference type="ARBA" id="ARBA00005232"/>
    </source>
</evidence>
<keyword evidence="3" id="KW-0012">Acyltransferase</keyword>
<feature type="active site" description="Proton acceptor" evidence="4">
    <location>
        <position position="352"/>
    </location>
</feature>
<accession>A0A0K0E0D2</accession>
<dbReference type="SUPFAM" id="SSF52777">
    <property type="entry name" value="CoA-dependent acyltransferases"/>
    <property type="match status" value="2"/>
</dbReference>
<evidence type="ECO:0000313" key="6">
    <source>
        <dbReference type="Proteomes" id="UP000035681"/>
    </source>
</evidence>
<dbReference type="InterPro" id="IPR023213">
    <property type="entry name" value="CAT-like_dom_sf"/>
</dbReference>
<proteinExistence type="inferred from homology"/>
<dbReference type="GO" id="GO:0004092">
    <property type="term" value="F:carnitine O-acetyltransferase activity"/>
    <property type="evidence" value="ECO:0007669"/>
    <property type="project" value="TreeGrafter"/>
</dbReference>
<dbReference type="Gene3D" id="3.30.559.70">
    <property type="entry name" value="Choline/Carnitine o-acyltransferase, domain 2"/>
    <property type="match status" value="1"/>
</dbReference>
<dbReference type="STRING" id="6248.A0A0K0E0D2"/>
<dbReference type="WBParaSite" id="TCONS_00000224.p1">
    <property type="protein sequence ID" value="TCONS_00000224.p1"/>
    <property type="gene ID" value="XLOC_000245"/>
</dbReference>
<comment type="similarity">
    <text evidence="1">Belongs to the carnitine/choline acetyltransferase family.</text>
</comment>
<evidence type="ECO:0000256" key="3">
    <source>
        <dbReference type="ARBA" id="ARBA00023315"/>
    </source>
</evidence>
<protein>
    <submittedName>
        <fullName evidence="7 8">Carn_acyltransf domain-containing protein</fullName>
    </submittedName>
</protein>
<keyword evidence="2" id="KW-0808">Transferase</keyword>
<name>A0A0K0E0D2_STRER</name>
<evidence type="ECO:0000313" key="8">
    <source>
        <dbReference type="WBParaSite" id="TCONS_00000224.p1"/>
    </source>
</evidence>
<evidence type="ECO:0000256" key="2">
    <source>
        <dbReference type="ARBA" id="ARBA00022679"/>
    </source>
</evidence>
<organism evidence="7">
    <name type="scientific">Strongyloides stercoralis</name>
    <name type="common">Threadworm</name>
    <dbReference type="NCBI Taxonomy" id="6248"/>
    <lineage>
        <taxon>Eukaryota</taxon>
        <taxon>Metazoa</taxon>
        <taxon>Ecdysozoa</taxon>
        <taxon>Nematoda</taxon>
        <taxon>Chromadorea</taxon>
        <taxon>Rhabditida</taxon>
        <taxon>Tylenchina</taxon>
        <taxon>Panagrolaimomorpha</taxon>
        <taxon>Strongyloidoidea</taxon>
        <taxon>Strongyloididae</taxon>
        <taxon>Strongyloides</taxon>
    </lineage>
</organism>
<evidence type="ECO:0000313" key="7">
    <source>
        <dbReference type="WBParaSite" id="SSTP_0000294600.1"/>
    </source>
</evidence>
<sequence>MASTGIMIRRTSNIFSRSFYIKTLSMSSKDHFGSPELPKIGYNGLPKLTVPSLDETLNKFILMARPIVDDEDEFKKTRNMVNDFKASEIGKILQDYLKEREDKLNNWLTPWWLDVAYLEGRDPLPIVTSPGMLFPYYNYKGIEGQIEYAAKFIQSALKYHQLIIENKISQDKVGNTLFEMSQYKNLFGTTRIPRTKKDELVLGYEYKEWSKHIIVIRRGHAFKVPVYDENGNILSIDGIIKILKTNVMPISNSRNPFPILSLSALDRETWAIVWKKMENYNPEYVEVLLKSLFVVNLDENVDNDKYKNEKNAVVSEALTGGGCDSNSLNRWFDKTLQYNITPNGYCTCTYEHTPAEGPPVGALCDFICDTIEKNKFNINDNTTPCDNVERLDFKIDDEMKSIFMDGVEKINKSSSNLDVNVYTFNEFGKNFPKQVKLSPDSFIQLAFQLTFYRIHKKHPPTYETGTLRKFSEGRTETIRLPTINTAQFVETFVNGTKTDDELSKLLIKAIESHKEYSIMAMNGRGIDRHLLGLRLAARELFIPLPDIFKGKAYQKMMHFQVSTSQVPTRHSLSLAFGPSASDCYGICYNPKEKEIIFTITTFNECKDTNTQQFTEELHKALCDLRNILLKTVKIDKAKL</sequence>
<evidence type="ECO:0000256" key="4">
    <source>
        <dbReference type="PIRSR" id="PIRSR600542-1"/>
    </source>
</evidence>
<dbReference type="Proteomes" id="UP000035681">
    <property type="component" value="Unplaced"/>
</dbReference>
<dbReference type="InterPro" id="IPR000542">
    <property type="entry name" value="Carn_acyl_trans"/>
</dbReference>
<dbReference type="GO" id="GO:0019254">
    <property type="term" value="P:carnitine metabolic process, CoA-linked"/>
    <property type="evidence" value="ECO:0007669"/>
    <property type="project" value="TreeGrafter"/>
</dbReference>
<keyword evidence="6" id="KW-1185">Reference proteome</keyword>
<dbReference type="InterPro" id="IPR042231">
    <property type="entry name" value="Cho/carn_acyl_trans_2"/>
</dbReference>
<dbReference type="PANTHER" id="PTHR22589:SF103">
    <property type="entry name" value="CARNITINE O-ACETYL-TRANSFERASE, ISOFORM A-RELATED"/>
    <property type="match status" value="1"/>
</dbReference>
<dbReference type="PANTHER" id="PTHR22589">
    <property type="entry name" value="CARNITINE O-ACYLTRANSFERASE"/>
    <property type="match status" value="1"/>
</dbReference>
<dbReference type="Gene3D" id="3.30.559.10">
    <property type="entry name" value="Chloramphenicol acetyltransferase-like domain"/>
    <property type="match status" value="1"/>
</dbReference>
<reference evidence="7" key="1">
    <citation type="submission" date="2015-08" db="UniProtKB">
        <authorList>
            <consortium name="WormBaseParasite"/>
        </authorList>
    </citation>
    <scope>IDENTIFICATION</scope>
</reference>
<dbReference type="AlphaFoldDB" id="A0A0K0E0D2"/>
<dbReference type="GO" id="GO:0005777">
    <property type="term" value="C:peroxisome"/>
    <property type="evidence" value="ECO:0007669"/>
    <property type="project" value="TreeGrafter"/>
</dbReference>